<evidence type="ECO:0000256" key="4">
    <source>
        <dbReference type="ARBA" id="ARBA00023163"/>
    </source>
</evidence>
<dbReference type="InterPro" id="IPR005119">
    <property type="entry name" value="LysR_subst-bd"/>
</dbReference>
<dbReference type="Proteomes" id="UP001186452">
    <property type="component" value="Unassembled WGS sequence"/>
</dbReference>
<feature type="domain" description="HTH lysR-type" evidence="6">
    <location>
        <begin position="3"/>
        <end position="60"/>
    </location>
</feature>
<dbReference type="PANTHER" id="PTHR30537:SF79">
    <property type="entry name" value="TRANSCRIPTIONAL REGULATOR-RELATED"/>
    <property type="match status" value="1"/>
</dbReference>
<keyword evidence="2" id="KW-0805">Transcription regulation</keyword>
<name>A0ABU3ZDK9_9GAMM</name>
<comment type="caution">
    <text evidence="7">The sequence shown here is derived from an EMBL/GenBank/DDBJ whole genome shotgun (WGS) entry which is preliminary data.</text>
</comment>
<proteinExistence type="inferred from homology"/>
<comment type="similarity">
    <text evidence="1">Belongs to the LysR transcriptional regulatory family.</text>
</comment>
<evidence type="ECO:0000313" key="7">
    <source>
        <dbReference type="EMBL" id="MDV5168195.1"/>
    </source>
</evidence>
<dbReference type="EMBL" id="JAWJZI010000001">
    <property type="protein sequence ID" value="MDV5168195.1"/>
    <property type="molecule type" value="Genomic_DNA"/>
</dbReference>
<dbReference type="SUPFAM" id="SSF46785">
    <property type="entry name" value="Winged helix' DNA-binding domain"/>
    <property type="match status" value="1"/>
</dbReference>
<dbReference type="PANTHER" id="PTHR30537">
    <property type="entry name" value="HTH-TYPE TRANSCRIPTIONAL REGULATOR"/>
    <property type="match status" value="1"/>
</dbReference>
<dbReference type="InterPro" id="IPR000847">
    <property type="entry name" value="LysR_HTH_N"/>
</dbReference>
<evidence type="ECO:0000256" key="5">
    <source>
        <dbReference type="SAM" id="MobiDB-lite"/>
    </source>
</evidence>
<evidence type="ECO:0000256" key="3">
    <source>
        <dbReference type="ARBA" id="ARBA00023125"/>
    </source>
</evidence>
<keyword evidence="8" id="KW-1185">Reference proteome</keyword>
<evidence type="ECO:0000256" key="1">
    <source>
        <dbReference type="ARBA" id="ARBA00009437"/>
    </source>
</evidence>
<feature type="region of interest" description="Disordered" evidence="5">
    <location>
        <begin position="288"/>
        <end position="316"/>
    </location>
</feature>
<dbReference type="Pfam" id="PF03466">
    <property type="entry name" value="LysR_substrate"/>
    <property type="match status" value="1"/>
</dbReference>
<organism evidence="7 8">
    <name type="scientific">Photobacterium rosenbergii</name>
    <dbReference type="NCBI Taxonomy" id="294936"/>
    <lineage>
        <taxon>Bacteria</taxon>
        <taxon>Pseudomonadati</taxon>
        <taxon>Pseudomonadota</taxon>
        <taxon>Gammaproteobacteria</taxon>
        <taxon>Vibrionales</taxon>
        <taxon>Vibrionaceae</taxon>
        <taxon>Photobacterium</taxon>
    </lineage>
</organism>
<dbReference type="Pfam" id="PF00126">
    <property type="entry name" value="HTH_1"/>
    <property type="match status" value="1"/>
</dbReference>
<evidence type="ECO:0000313" key="8">
    <source>
        <dbReference type="Proteomes" id="UP001186452"/>
    </source>
</evidence>
<sequence length="316" mass="35251">MLPPLRALVAFEAVARLGSIGAAARELHVTQAAVSQQLKSLEQFLDCALFERSQRGVMLTSTAQQYLPAVTGSLHHLKLQTELLFGKQQPDVLRVKVNHSIGHNWLIPKLKDFTEKFPFIRLDLSLVDWPSREPCIDADVEITNGYLETETTRAERLFEEQWLMVCSPAFKQSHAEQLACGDIASLPAIQVKGYEESWMQWLAHNQRLPELPNIQLELSNSLHGLEAVKQGIGMMLVRSLVAERDLLSGEVVTAIDGCMPSESGHYLITANKRDAKVNFFCDWLHKQTQGSQPPQGAGEQNSAEPHTISKPKQSNP</sequence>
<keyword evidence="4" id="KW-0804">Transcription</keyword>
<dbReference type="InterPro" id="IPR058163">
    <property type="entry name" value="LysR-type_TF_proteobact-type"/>
</dbReference>
<dbReference type="InterPro" id="IPR036390">
    <property type="entry name" value="WH_DNA-bd_sf"/>
</dbReference>
<protein>
    <submittedName>
        <fullName evidence="7">LysR substrate-binding domain-containing protein</fullName>
    </submittedName>
</protein>
<dbReference type="Gene3D" id="3.40.190.10">
    <property type="entry name" value="Periplasmic binding protein-like II"/>
    <property type="match status" value="2"/>
</dbReference>
<gene>
    <name evidence="7" type="ORF">R2X38_04165</name>
</gene>
<accession>A0ABU3ZDK9</accession>
<dbReference type="RefSeq" id="WP_317520847.1">
    <property type="nucleotide sequence ID" value="NZ_JAWJZI010000001.1"/>
</dbReference>
<dbReference type="PRINTS" id="PR00039">
    <property type="entry name" value="HTHLYSR"/>
</dbReference>
<keyword evidence="3" id="KW-0238">DNA-binding</keyword>
<evidence type="ECO:0000259" key="6">
    <source>
        <dbReference type="PROSITE" id="PS50931"/>
    </source>
</evidence>
<dbReference type="Gene3D" id="1.10.10.10">
    <property type="entry name" value="Winged helix-like DNA-binding domain superfamily/Winged helix DNA-binding domain"/>
    <property type="match status" value="1"/>
</dbReference>
<reference evidence="7 8" key="1">
    <citation type="submission" date="2023-10" db="EMBL/GenBank/DDBJ databases">
        <title>Marine bacteria isolated from horseshoe crab.</title>
        <authorList>
            <person name="Cheng T.H."/>
        </authorList>
    </citation>
    <scope>NUCLEOTIDE SEQUENCE [LARGE SCALE GENOMIC DNA]</scope>
    <source>
        <strain evidence="7 8">HSC6</strain>
    </source>
</reference>
<evidence type="ECO:0000256" key="2">
    <source>
        <dbReference type="ARBA" id="ARBA00023015"/>
    </source>
</evidence>
<dbReference type="InterPro" id="IPR036388">
    <property type="entry name" value="WH-like_DNA-bd_sf"/>
</dbReference>
<dbReference type="PROSITE" id="PS50931">
    <property type="entry name" value="HTH_LYSR"/>
    <property type="match status" value="1"/>
</dbReference>
<dbReference type="SUPFAM" id="SSF53850">
    <property type="entry name" value="Periplasmic binding protein-like II"/>
    <property type="match status" value="1"/>
</dbReference>